<dbReference type="EMBL" id="JBHFEH010000014">
    <property type="protein sequence ID" value="KAL2054783.1"/>
    <property type="molecule type" value="Genomic_DNA"/>
</dbReference>
<reference evidence="1 2" key="1">
    <citation type="submission" date="2024-09" db="EMBL/GenBank/DDBJ databases">
        <title>Rethinking Asexuality: The Enigmatic Case of Functional Sexual Genes in Lepraria (Stereocaulaceae).</title>
        <authorList>
            <person name="Doellman M."/>
            <person name="Sun Y."/>
            <person name="Barcenas-Pena A."/>
            <person name="Lumbsch H.T."/>
            <person name="Grewe F."/>
        </authorList>
    </citation>
    <scope>NUCLEOTIDE SEQUENCE [LARGE SCALE GENOMIC DNA]</scope>
    <source>
        <strain evidence="1 2">Grewe 0041</strain>
    </source>
</reference>
<proteinExistence type="predicted"/>
<gene>
    <name evidence="1" type="ORF">ABVK25_005087</name>
</gene>
<comment type="caution">
    <text evidence="1">The sequence shown here is derived from an EMBL/GenBank/DDBJ whole genome shotgun (WGS) entry which is preliminary data.</text>
</comment>
<dbReference type="Proteomes" id="UP001590951">
    <property type="component" value="Unassembled WGS sequence"/>
</dbReference>
<keyword evidence="2" id="KW-1185">Reference proteome</keyword>
<protein>
    <submittedName>
        <fullName evidence="1">Uncharacterized protein</fullName>
    </submittedName>
</protein>
<name>A0ABR4BBI5_9LECA</name>
<evidence type="ECO:0000313" key="1">
    <source>
        <dbReference type="EMBL" id="KAL2054783.1"/>
    </source>
</evidence>
<evidence type="ECO:0000313" key="2">
    <source>
        <dbReference type="Proteomes" id="UP001590951"/>
    </source>
</evidence>
<organism evidence="1 2">
    <name type="scientific">Lepraria finkii</name>
    <dbReference type="NCBI Taxonomy" id="1340010"/>
    <lineage>
        <taxon>Eukaryota</taxon>
        <taxon>Fungi</taxon>
        <taxon>Dikarya</taxon>
        <taxon>Ascomycota</taxon>
        <taxon>Pezizomycotina</taxon>
        <taxon>Lecanoromycetes</taxon>
        <taxon>OSLEUM clade</taxon>
        <taxon>Lecanoromycetidae</taxon>
        <taxon>Lecanorales</taxon>
        <taxon>Lecanorineae</taxon>
        <taxon>Stereocaulaceae</taxon>
        <taxon>Lepraria</taxon>
    </lineage>
</organism>
<sequence length="59" mass="6975">MDLHRERSDPDDNKKEKNSAALSVEEFMDFVTKDWKADKEVKIEIEVSVLDWFGWEPCS</sequence>
<accession>A0ABR4BBI5</accession>